<accession>A0A1G2KY99</accession>
<dbReference type="InterPro" id="IPR005311">
    <property type="entry name" value="PBP_dimer"/>
</dbReference>
<dbReference type="SUPFAM" id="SSF56519">
    <property type="entry name" value="Penicillin binding protein dimerisation domain"/>
    <property type="match status" value="1"/>
</dbReference>
<evidence type="ECO:0000313" key="7">
    <source>
        <dbReference type="Proteomes" id="UP000178510"/>
    </source>
</evidence>
<evidence type="ECO:0008006" key="8">
    <source>
        <dbReference type="Google" id="ProtNLM"/>
    </source>
</evidence>
<keyword evidence="3" id="KW-0812">Transmembrane</keyword>
<name>A0A1G2KY99_9BACT</name>
<proteinExistence type="predicted"/>
<sequence length="577" mass="62760">MKEVKKSFDKVFERRIRAVLLFFLVACAVLVGRLFIMQVVRHSQYTNLAIKQHGLTEELSSERGMILAVDKDGAEVPLALNKTYKVLVASPKTIKHPEETASLLASVFSLNQADVLARLSKAGDPYEIIARRIESQAAEEFLQRGIEGISFEDEMRRVYPNGTMASHLLGFVSGATGGESGQYGIERFFENELSGAVGLLSGMKDASGFLLALGRRVIHPPENGSSVTLTIDYSVQRKAEDVLAAAVSKWGASSGLVIVLDPKTGRILAEASRPAFDPNAFSGEKDFSIFLNPAVEASYELGSVMKPITMAAALEEKKVTPDSTYNDTGEVRIGSFTIRNFDGNAYHTQTMTQVLEKSLNTGLVHVARLLGKAKQEEYFGRFGFGDKTGIDLPGEVAGDLSNLEHGRDSDFATASFGQGIAVTPIQLAAATAAIANKGVLMKPYVVEKIRDDSGNETMRSPETVRSVISPETAETLTKMLVSVVKNGYEDRAGVKGYLIAGKTGTAQIPRRDGKGYMEDGAIHTFVGYAPAFDPKFLILIQLNEPKGNRFAANTLTPVFHDLAEFILHYYEVPPDEK</sequence>
<evidence type="ECO:0000259" key="4">
    <source>
        <dbReference type="Pfam" id="PF00905"/>
    </source>
</evidence>
<dbReference type="InterPro" id="IPR050515">
    <property type="entry name" value="Beta-lactam/transpept"/>
</dbReference>
<dbReference type="InterPro" id="IPR001460">
    <property type="entry name" value="PCN-bd_Tpept"/>
</dbReference>
<dbReference type="PANTHER" id="PTHR30627">
    <property type="entry name" value="PEPTIDOGLYCAN D,D-TRANSPEPTIDASE"/>
    <property type="match status" value="1"/>
</dbReference>
<organism evidence="6 7">
    <name type="scientific">Candidatus Sungbacteria bacterium RIFCSPHIGHO2_02_FULL_52_23</name>
    <dbReference type="NCBI Taxonomy" id="1802274"/>
    <lineage>
        <taxon>Bacteria</taxon>
        <taxon>Candidatus Sungiibacteriota</taxon>
    </lineage>
</organism>
<evidence type="ECO:0000313" key="6">
    <source>
        <dbReference type="EMBL" id="OHA04184.1"/>
    </source>
</evidence>
<protein>
    <recommendedName>
        <fullName evidence="8">Penicillin-binding protein transpeptidase domain-containing protein</fullName>
    </recommendedName>
</protein>
<evidence type="ECO:0000256" key="1">
    <source>
        <dbReference type="ARBA" id="ARBA00004370"/>
    </source>
</evidence>
<comment type="subcellular location">
    <subcellularLocation>
        <location evidence="1">Membrane</location>
    </subcellularLocation>
</comment>
<dbReference type="InterPro" id="IPR036138">
    <property type="entry name" value="PBP_dimer_sf"/>
</dbReference>
<dbReference type="EMBL" id="MHQM01000010">
    <property type="protein sequence ID" value="OHA04184.1"/>
    <property type="molecule type" value="Genomic_DNA"/>
</dbReference>
<keyword evidence="3" id="KW-1133">Transmembrane helix</keyword>
<gene>
    <name evidence="6" type="ORF">A3J58_01130</name>
</gene>
<dbReference type="STRING" id="1802274.A3J58_01130"/>
<feature type="domain" description="Penicillin-binding protein dimerisation" evidence="5">
    <location>
        <begin position="60"/>
        <end position="208"/>
    </location>
</feature>
<dbReference type="Gene3D" id="3.40.710.10">
    <property type="entry name" value="DD-peptidase/beta-lactamase superfamily"/>
    <property type="match status" value="1"/>
</dbReference>
<dbReference type="Pfam" id="PF03717">
    <property type="entry name" value="PBP_dimer"/>
    <property type="match status" value="1"/>
</dbReference>
<dbReference type="Gene3D" id="3.90.1310.10">
    <property type="entry name" value="Penicillin-binding protein 2a (Domain 2)"/>
    <property type="match status" value="1"/>
</dbReference>
<dbReference type="GO" id="GO:0008658">
    <property type="term" value="F:penicillin binding"/>
    <property type="evidence" value="ECO:0007669"/>
    <property type="project" value="InterPro"/>
</dbReference>
<dbReference type="InterPro" id="IPR012338">
    <property type="entry name" value="Beta-lactam/transpept-like"/>
</dbReference>
<keyword evidence="2 3" id="KW-0472">Membrane</keyword>
<feature type="domain" description="Penicillin-binding protein transpeptidase" evidence="4">
    <location>
        <begin position="255"/>
        <end position="562"/>
    </location>
</feature>
<dbReference type="AlphaFoldDB" id="A0A1G2KY99"/>
<dbReference type="GO" id="GO:0071555">
    <property type="term" value="P:cell wall organization"/>
    <property type="evidence" value="ECO:0007669"/>
    <property type="project" value="TreeGrafter"/>
</dbReference>
<evidence type="ECO:0000256" key="2">
    <source>
        <dbReference type="ARBA" id="ARBA00023136"/>
    </source>
</evidence>
<dbReference type="Proteomes" id="UP000178510">
    <property type="component" value="Unassembled WGS sequence"/>
</dbReference>
<evidence type="ECO:0000259" key="5">
    <source>
        <dbReference type="Pfam" id="PF03717"/>
    </source>
</evidence>
<dbReference type="Pfam" id="PF00905">
    <property type="entry name" value="Transpeptidase"/>
    <property type="match status" value="1"/>
</dbReference>
<evidence type="ECO:0000256" key="3">
    <source>
        <dbReference type="SAM" id="Phobius"/>
    </source>
</evidence>
<reference evidence="6 7" key="1">
    <citation type="journal article" date="2016" name="Nat. Commun.">
        <title>Thousands of microbial genomes shed light on interconnected biogeochemical processes in an aquifer system.</title>
        <authorList>
            <person name="Anantharaman K."/>
            <person name="Brown C.T."/>
            <person name="Hug L.A."/>
            <person name="Sharon I."/>
            <person name="Castelle C.J."/>
            <person name="Probst A.J."/>
            <person name="Thomas B.C."/>
            <person name="Singh A."/>
            <person name="Wilkins M.J."/>
            <person name="Karaoz U."/>
            <person name="Brodie E.L."/>
            <person name="Williams K.H."/>
            <person name="Hubbard S.S."/>
            <person name="Banfield J.F."/>
        </authorList>
    </citation>
    <scope>NUCLEOTIDE SEQUENCE [LARGE SCALE GENOMIC DNA]</scope>
</reference>
<feature type="transmembrane region" description="Helical" evidence="3">
    <location>
        <begin position="20"/>
        <end position="40"/>
    </location>
</feature>
<dbReference type="GO" id="GO:0005886">
    <property type="term" value="C:plasma membrane"/>
    <property type="evidence" value="ECO:0007669"/>
    <property type="project" value="TreeGrafter"/>
</dbReference>
<dbReference type="PANTHER" id="PTHR30627:SF1">
    <property type="entry name" value="PEPTIDOGLYCAN D,D-TRANSPEPTIDASE FTSI"/>
    <property type="match status" value="1"/>
</dbReference>
<dbReference type="SUPFAM" id="SSF56601">
    <property type="entry name" value="beta-lactamase/transpeptidase-like"/>
    <property type="match status" value="1"/>
</dbReference>
<dbReference type="Gene3D" id="3.30.450.330">
    <property type="match status" value="1"/>
</dbReference>
<comment type="caution">
    <text evidence="6">The sequence shown here is derived from an EMBL/GenBank/DDBJ whole genome shotgun (WGS) entry which is preliminary data.</text>
</comment>